<dbReference type="OrthoDB" id="1701699at2759"/>
<reference evidence="2 3" key="1">
    <citation type="submission" date="2020-10" db="EMBL/GenBank/DDBJ databases">
        <title>The Coptis chinensis genome and diversification of protoberbering-type alkaloids.</title>
        <authorList>
            <person name="Wang B."/>
            <person name="Shu S."/>
            <person name="Song C."/>
            <person name="Liu Y."/>
        </authorList>
    </citation>
    <scope>NUCLEOTIDE SEQUENCE [LARGE SCALE GENOMIC DNA]</scope>
    <source>
        <strain evidence="2">HL-2020</strain>
        <tissue evidence="2">Leaf</tissue>
    </source>
</reference>
<evidence type="ECO:0000313" key="3">
    <source>
        <dbReference type="Proteomes" id="UP000631114"/>
    </source>
</evidence>
<evidence type="ECO:0000256" key="1">
    <source>
        <dbReference type="SAM" id="Coils"/>
    </source>
</evidence>
<keyword evidence="1" id="KW-0175">Coiled coil</keyword>
<dbReference type="Pfam" id="PF03087">
    <property type="entry name" value="BPS1"/>
    <property type="match status" value="1"/>
</dbReference>
<accession>A0A835HLG6</accession>
<dbReference type="GO" id="GO:0048367">
    <property type="term" value="P:shoot system development"/>
    <property type="evidence" value="ECO:0007669"/>
    <property type="project" value="InterPro"/>
</dbReference>
<sequence length="292" mass="32558">MSSCHATQKLSHHARSISLPSDPHPLALQVEKQLCGLRAAEIAASSSSSICHNLASLQDLYECVDSLLHLPLAQQSLSFERHEQWVDRVCDGSLELLDICGTTRDTLSESKQSLQDLQSSVRRKVTESELTNEVCAYIMSRKKGSKVIQKCVQDMKKMDCKFASFPKDNNMVTILREVETITLAVLKSLLPYLSGASSRSKQGNNHSLVFKLKLVRSTSCKEKRENIGQVVTVDAVLKTLRSQKSCKSVNIENVQKSLQELEMSIQDLEDGLEGLFRSIIKTRVALLNILNQ</sequence>
<keyword evidence="3" id="KW-1185">Reference proteome</keyword>
<comment type="caution">
    <text evidence="2">The sequence shown here is derived from an EMBL/GenBank/DDBJ whole genome shotgun (WGS) entry which is preliminary data.</text>
</comment>
<dbReference type="InterPro" id="IPR004320">
    <property type="entry name" value="BPS1_pln"/>
</dbReference>
<dbReference type="PANTHER" id="PTHR33070:SF129">
    <property type="entry name" value="DUF241 DOMAIN PROTEIN"/>
    <property type="match status" value="1"/>
</dbReference>
<dbReference type="AlphaFoldDB" id="A0A835HLG6"/>
<protein>
    <submittedName>
        <fullName evidence="2">Uncharacterized protein</fullName>
    </submittedName>
</protein>
<dbReference type="EMBL" id="JADFTS010000006">
    <property type="protein sequence ID" value="KAF9601786.1"/>
    <property type="molecule type" value="Genomic_DNA"/>
</dbReference>
<dbReference type="PANTHER" id="PTHR33070">
    <property type="entry name" value="OS06G0725500 PROTEIN"/>
    <property type="match status" value="1"/>
</dbReference>
<dbReference type="Proteomes" id="UP000631114">
    <property type="component" value="Unassembled WGS sequence"/>
</dbReference>
<dbReference type="GO" id="GO:0048364">
    <property type="term" value="P:root development"/>
    <property type="evidence" value="ECO:0007669"/>
    <property type="project" value="InterPro"/>
</dbReference>
<evidence type="ECO:0000313" key="2">
    <source>
        <dbReference type="EMBL" id="KAF9601786.1"/>
    </source>
</evidence>
<gene>
    <name evidence="2" type="ORF">IFM89_022954</name>
</gene>
<organism evidence="2 3">
    <name type="scientific">Coptis chinensis</name>
    <dbReference type="NCBI Taxonomy" id="261450"/>
    <lineage>
        <taxon>Eukaryota</taxon>
        <taxon>Viridiplantae</taxon>
        <taxon>Streptophyta</taxon>
        <taxon>Embryophyta</taxon>
        <taxon>Tracheophyta</taxon>
        <taxon>Spermatophyta</taxon>
        <taxon>Magnoliopsida</taxon>
        <taxon>Ranunculales</taxon>
        <taxon>Ranunculaceae</taxon>
        <taxon>Coptidoideae</taxon>
        <taxon>Coptis</taxon>
    </lineage>
</organism>
<feature type="coiled-coil region" evidence="1">
    <location>
        <begin position="251"/>
        <end position="278"/>
    </location>
</feature>
<proteinExistence type="predicted"/>
<name>A0A835HLG6_9MAGN</name>